<dbReference type="GO" id="GO:0010468">
    <property type="term" value="P:regulation of gene expression"/>
    <property type="evidence" value="ECO:0007669"/>
    <property type="project" value="TreeGrafter"/>
</dbReference>
<evidence type="ECO:0000256" key="2">
    <source>
        <dbReference type="SAM" id="MobiDB-lite"/>
    </source>
</evidence>
<dbReference type="InterPro" id="IPR009269">
    <property type="entry name" value="NKAP_C"/>
</dbReference>
<feature type="compositionally biased region" description="Basic residues" evidence="2">
    <location>
        <begin position="231"/>
        <end position="264"/>
    </location>
</feature>
<dbReference type="EMBL" id="CAVP010058655">
    <property type="protein sequence ID" value="CDL95007.1"/>
    <property type="molecule type" value="Genomic_DNA"/>
</dbReference>
<proteinExistence type="inferred from homology"/>
<dbReference type="GO" id="GO:0005634">
    <property type="term" value="C:nucleus"/>
    <property type="evidence" value="ECO:0007669"/>
    <property type="project" value="TreeGrafter"/>
</dbReference>
<dbReference type="PANTHER" id="PTHR13087:SF0">
    <property type="entry name" value="NFKB ACTIVATING PROTEIN LIKE"/>
    <property type="match status" value="1"/>
</dbReference>
<organism evidence="4">
    <name type="scientific">Haemonchus contortus</name>
    <name type="common">Barber pole worm</name>
    <dbReference type="NCBI Taxonomy" id="6289"/>
    <lineage>
        <taxon>Eukaryota</taxon>
        <taxon>Metazoa</taxon>
        <taxon>Ecdysozoa</taxon>
        <taxon>Nematoda</taxon>
        <taxon>Chromadorea</taxon>
        <taxon>Rhabditida</taxon>
        <taxon>Rhabditina</taxon>
        <taxon>Rhabditomorpha</taxon>
        <taxon>Strongyloidea</taxon>
        <taxon>Trichostrongylidae</taxon>
        <taxon>Haemonchus</taxon>
    </lineage>
</organism>
<feature type="compositionally biased region" description="Basic residues" evidence="2">
    <location>
        <begin position="115"/>
        <end position="132"/>
    </location>
</feature>
<dbReference type="PANTHER" id="PTHR13087">
    <property type="entry name" value="NF-KAPPA B ACTIVATING PROTEIN"/>
    <property type="match status" value="1"/>
</dbReference>
<feature type="compositionally biased region" description="Basic and acidic residues" evidence="2">
    <location>
        <begin position="91"/>
        <end position="109"/>
    </location>
</feature>
<dbReference type="AlphaFoldDB" id="W6NSA3"/>
<dbReference type="Pfam" id="PF06047">
    <property type="entry name" value="Nkap_C"/>
    <property type="match status" value="1"/>
</dbReference>
<feature type="region of interest" description="Disordered" evidence="2">
    <location>
        <begin position="80"/>
        <end position="140"/>
    </location>
</feature>
<evidence type="ECO:0000259" key="3">
    <source>
        <dbReference type="Pfam" id="PF06047"/>
    </source>
</evidence>
<gene>
    <name evidence="4" type="ORF">HCOI_00290500</name>
</gene>
<accession>W6NSA3</accession>
<name>W6NSA3_HAECO</name>
<protein>
    <recommendedName>
        <fullName evidence="3">NF-kappa-B-activating protein C-terminal domain-containing protein</fullName>
    </recommendedName>
</protein>
<feature type="compositionally biased region" description="Basic and acidic residues" evidence="2">
    <location>
        <begin position="277"/>
        <end position="295"/>
    </location>
</feature>
<feature type="region of interest" description="Disordered" evidence="2">
    <location>
        <begin position="181"/>
        <end position="306"/>
    </location>
</feature>
<feature type="domain" description="NF-kappa-B-activating protein C-terminal" evidence="3">
    <location>
        <begin position="318"/>
        <end position="417"/>
    </location>
</feature>
<dbReference type="GO" id="GO:0003682">
    <property type="term" value="F:chromatin binding"/>
    <property type="evidence" value="ECO:0007669"/>
    <property type="project" value="InterPro"/>
</dbReference>
<evidence type="ECO:0000256" key="1">
    <source>
        <dbReference type="ARBA" id="ARBA00009313"/>
    </source>
</evidence>
<sequence>MGAIGAQGAIAKVLPSAIENDHEADQSAHLLLPLDGDVEEFVPDRDLAALPTGRRLVLLGEDKTIEGEVGHILMRRRSFSRNGRISRSPPRKQERRCSPRREHFRERNRSSSASPRRRNTRQRSISRSRSRSPRVDPRIAYFNRRREHRLNILERGAPEVWGQSPDQRQIEEAYQAYMESEETKRIEQEMENLKRSRNQEKKLEEKKRRADVMKDSSMIINSDIDGESPSKSKKEKKKGKKAKKEKKARKAKKKDRKAKKKKAKKNSDDDDSDEWVEVTHDMRVEQAEREAREEQEMPGPALPEHLQARSQIGSTIKANYGKDMLKGEAAAMAAYAARGERIPRRGEIGLSSAEISEFEKVGYVMSGTRHKAMEATRLRKENQVLTAEEKRLLSGFSQEERKKKELAMLGQMRNLIASKRAE</sequence>
<dbReference type="InterPro" id="IPR040466">
    <property type="entry name" value="NKAP"/>
</dbReference>
<feature type="compositionally biased region" description="Basic and acidic residues" evidence="2">
    <location>
        <begin position="181"/>
        <end position="214"/>
    </location>
</feature>
<reference evidence="4" key="1">
    <citation type="submission" date="2013-03" db="EMBL/GenBank/DDBJ databases">
        <authorList>
            <person name="Aslett M."/>
        </authorList>
    </citation>
    <scope>NUCLEOTIDE SEQUENCE [LARGE SCALE GENOMIC DNA]</scope>
    <source>
        <strain evidence="4">ISE/inbred ISE</strain>
    </source>
</reference>
<comment type="similarity">
    <text evidence="1">Belongs to the NKAP family.</text>
</comment>
<comment type="caution">
    <text evidence="4">The sequence shown here is derived from an EMBL/GenBank/DDBJ whole genome shotgun (WGS) entry which is preliminary data.</text>
</comment>
<reference evidence="4" key="2">
    <citation type="submission" date="2013-05" db="EMBL/GenBank/DDBJ databases">
        <title>The genome and transcriptome of Haemonchus contortus: a key model parasite for drug and vaccine discovery.</title>
        <authorList>
            <person name="Laing R."/>
            <person name="Kikuchi T."/>
            <person name="Martinelli A."/>
            <person name="Tsai I.J."/>
            <person name="Beech R.N."/>
            <person name="Redman E."/>
            <person name="Holroyd N."/>
            <person name="Bartley D.J."/>
            <person name="Beasley H."/>
            <person name="Britton C."/>
            <person name="Curran D."/>
            <person name="Devaney E."/>
            <person name="Gilabert A."/>
            <person name="Jackson F."/>
            <person name="Hunt M."/>
            <person name="Johnston S."/>
            <person name="Kryukov I."/>
            <person name="Li K."/>
            <person name="Morrison A.A."/>
            <person name="Reid A.J."/>
            <person name="Sargison N."/>
            <person name="Saunders G."/>
            <person name="Wasmuth J.D."/>
            <person name="Wolstenholme A."/>
            <person name="Berriman M."/>
            <person name="Gilleard J.S."/>
            <person name="Cotton J.A."/>
        </authorList>
    </citation>
    <scope>NUCLEOTIDE SEQUENCE [LARGE SCALE GENOMIC DNA]</scope>
    <source>
        <strain evidence="4">ISE/inbred ISE</strain>
    </source>
</reference>
<evidence type="ECO:0000313" key="4">
    <source>
        <dbReference type="EMBL" id="CDL95007.1"/>
    </source>
</evidence>